<name>A0ABN7EPX1_9FLAO</name>
<proteinExistence type="predicted"/>
<comment type="caution">
    <text evidence="1">The sequence shown here is derived from an EMBL/GenBank/DDBJ whole genome shotgun (WGS) entry which is preliminary data.</text>
</comment>
<organism evidence="1 2">
    <name type="scientific">Flavobacterium collinsii</name>
    <dbReference type="NCBI Taxonomy" id="1114861"/>
    <lineage>
        <taxon>Bacteria</taxon>
        <taxon>Pseudomonadati</taxon>
        <taxon>Bacteroidota</taxon>
        <taxon>Flavobacteriia</taxon>
        <taxon>Flavobacteriales</taxon>
        <taxon>Flavobacteriaceae</taxon>
        <taxon>Flavobacterium</taxon>
    </lineage>
</organism>
<protein>
    <submittedName>
        <fullName evidence="1">Uncharacterized protein</fullName>
    </submittedName>
</protein>
<dbReference type="RefSeq" id="WP_173968013.1">
    <property type="nucleotide sequence ID" value="NZ_CADCST010000132.1"/>
</dbReference>
<dbReference type="EMBL" id="CADCST010000132">
    <property type="protein sequence ID" value="CAA9202289.1"/>
    <property type="molecule type" value="Genomic_DNA"/>
</dbReference>
<dbReference type="Proteomes" id="UP000474567">
    <property type="component" value="Unassembled WGS sequence"/>
</dbReference>
<keyword evidence="2" id="KW-1185">Reference proteome</keyword>
<evidence type="ECO:0000313" key="1">
    <source>
        <dbReference type="EMBL" id="CAA9202289.1"/>
    </source>
</evidence>
<sequence length="138" mass="16735">MIYIDKSTFPHCYIEEKKFDWGEPYDDITPIFNLSIDPELSDIEFTIEVLGKNNFKINLEKLYNILVNREENDRIENFNNVITNRELLLNNINTYLNYNIDKTSPWEQSFDRYPTENDYLQSIEEDINRTLLFDRKEY</sequence>
<evidence type="ECO:0000313" key="2">
    <source>
        <dbReference type="Proteomes" id="UP000474567"/>
    </source>
</evidence>
<reference evidence="1 2" key="1">
    <citation type="submission" date="2020-02" db="EMBL/GenBank/DDBJ databases">
        <authorList>
            <person name="Criscuolo A."/>
        </authorList>
    </citation>
    <scope>NUCLEOTIDE SEQUENCE [LARGE SCALE GENOMIC DNA]</scope>
    <source>
        <strain evidence="1">CECT7796</strain>
    </source>
</reference>
<gene>
    <name evidence="1" type="ORF">FLACOL7796_04194</name>
</gene>
<accession>A0ABN7EPX1</accession>